<dbReference type="SUPFAM" id="SSF53613">
    <property type="entry name" value="Ribokinase-like"/>
    <property type="match status" value="1"/>
</dbReference>
<comment type="caution">
    <text evidence="4">The sequence shown here is derived from an EMBL/GenBank/DDBJ whole genome shotgun (WGS) entry which is preliminary data.</text>
</comment>
<evidence type="ECO:0000313" key="5">
    <source>
        <dbReference type="Proteomes" id="UP000652763"/>
    </source>
</evidence>
<evidence type="ECO:0000256" key="2">
    <source>
        <dbReference type="ARBA" id="ARBA00022777"/>
    </source>
</evidence>
<keyword evidence="5" id="KW-1185">Reference proteome</keyword>
<evidence type="ECO:0000259" key="3">
    <source>
        <dbReference type="Pfam" id="PF00294"/>
    </source>
</evidence>
<name>A0ABR8YH56_9MICC</name>
<dbReference type="Proteomes" id="UP000652763">
    <property type="component" value="Unassembled WGS sequence"/>
</dbReference>
<sequence length="311" mass="31532">MSAVREDLTVVGNTNLDIMVSGVTSLPEPGTEALVPDIRIRLGGSAGNLALRCAGLGQPTTLISRVGNDASTALVRSELDLPHLKPVLITDPELPSGVTVAVEAPGRDRAFISSLGAMSALDAADVPAEAVAARCVVLAGYFLLPRLRGPGLAGLFTRARAAGALTVLDTGWPTEGWTAEVQAEVRGVLSSVDVFLPNSDELTGLTGVEDPRAAALELAAATGTLVVAKLGADGAGLALPSGEWSHAPAQPVVPVDSTGAGDGFNAAFLTCLTRGTGPAEALGTAVRYATELVATAPEHRSAVQLAEVLPL</sequence>
<dbReference type="InterPro" id="IPR011611">
    <property type="entry name" value="PfkB_dom"/>
</dbReference>
<dbReference type="RefSeq" id="WP_191746214.1">
    <property type="nucleotide sequence ID" value="NZ_JACSQC010000002.1"/>
</dbReference>
<evidence type="ECO:0000313" key="4">
    <source>
        <dbReference type="EMBL" id="MBD8043299.1"/>
    </source>
</evidence>
<evidence type="ECO:0000256" key="1">
    <source>
        <dbReference type="ARBA" id="ARBA00022679"/>
    </source>
</evidence>
<dbReference type="Pfam" id="PF00294">
    <property type="entry name" value="PfkB"/>
    <property type="match status" value="1"/>
</dbReference>
<dbReference type="InterPro" id="IPR029056">
    <property type="entry name" value="Ribokinase-like"/>
</dbReference>
<dbReference type="PANTHER" id="PTHR10584">
    <property type="entry name" value="SUGAR KINASE"/>
    <property type="match status" value="1"/>
</dbReference>
<dbReference type="GO" id="GO:0016301">
    <property type="term" value="F:kinase activity"/>
    <property type="evidence" value="ECO:0007669"/>
    <property type="project" value="UniProtKB-KW"/>
</dbReference>
<protein>
    <submittedName>
        <fullName evidence="4">Carbohydrate kinase family protein</fullName>
    </submittedName>
</protein>
<keyword evidence="2 4" id="KW-0418">Kinase</keyword>
<proteinExistence type="predicted"/>
<gene>
    <name evidence="4" type="ORF">H9638_05675</name>
</gene>
<dbReference type="PANTHER" id="PTHR10584:SF166">
    <property type="entry name" value="RIBOKINASE"/>
    <property type="match status" value="1"/>
</dbReference>
<reference evidence="4 5" key="1">
    <citation type="submission" date="2020-08" db="EMBL/GenBank/DDBJ databases">
        <title>A Genomic Blueprint of the Chicken Gut Microbiome.</title>
        <authorList>
            <person name="Gilroy R."/>
            <person name="Ravi A."/>
            <person name="Getino M."/>
            <person name="Pursley I."/>
            <person name="Horton D.L."/>
            <person name="Alikhan N.-F."/>
            <person name="Baker D."/>
            <person name="Gharbi K."/>
            <person name="Hall N."/>
            <person name="Watson M."/>
            <person name="Adriaenssens E.M."/>
            <person name="Foster-Nyarko E."/>
            <person name="Jarju S."/>
            <person name="Secka A."/>
            <person name="Antonio M."/>
            <person name="Oren A."/>
            <person name="Chaudhuri R."/>
            <person name="La Ragione R.M."/>
            <person name="Hildebrand F."/>
            <person name="Pallen M.J."/>
        </authorList>
    </citation>
    <scope>NUCLEOTIDE SEQUENCE [LARGE SCALE GENOMIC DNA]</scope>
    <source>
        <strain evidence="4 5">Sa2BUA2</strain>
    </source>
</reference>
<dbReference type="PROSITE" id="PS00584">
    <property type="entry name" value="PFKB_KINASES_2"/>
    <property type="match status" value="1"/>
</dbReference>
<organism evidence="4 5">
    <name type="scientific">Arthrobacter pullicola</name>
    <dbReference type="NCBI Taxonomy" id="2762224"/>
    <lineage>
        <taxon>Bacteria</taxon>
        <taxon>Bacillati</taxon>
        <taxon>Actinomycetota</taxon>
        <taxon>Actinomycetes</taxon>
        <taxon>Micrococcales</taxon>
        <taxon>Micrococcaceae</taxon>
        <taxon>Arthrobacter</taxon>
    </lineage>
</organism>
<dbReference type="Gene3D" id="3.40.1190.20">
    <property type="match status" value="1"/>
</dbReference>
<feature type="domain" description="Carbohydrate kinase PfkB" evidence="3">
    <location>
        <begin position="6"/>
        <end position="293"/>
    </location>
</feature>
<keyword evidence="1" id="KW-0808">Transferase</keyword>
<dbReference type="InterPro" id="IPR002173">
    <property type="entry name" value="Carboh/pur_kinase_PfkB_CS"/>
</dbReference>
<dbReference type="EMBL" id="JACSQC010000002">
    <property type="protein sequence ID" value="MBD8043299.1"/>
    <property type="molecule type" value="Genomic_DNA"/>
</dbReference>
<accession>A0ABR8YH56</accession>